<protein>
    <submittedName>
        <fullName evidence="7">Cytochrome c-552</fullName>
    </submittedName>
</protein>
<dbReference type="PROSITE" id="PS51007">
    <property type="entry name" value="CYTC"/>
    <property type="match status" value="1"/>
</dbReference>
<evidence type="ECO:0000313" key="7">
    <source>
        <dbReference type="EMBL" id="SMX44342.1"/>
    </source>
</evidence>
<keyword evidence="5" id="KW-0732">Signal</keyword>
<proteinExistence type="predicted"/>
<dbReference type="GO" id="GO:0046872">
    <property type="term" value="F:metal ion binding"/>
    <property type="evidence" value="ECO:0007669"/>
    <property type="project" value="UniProtKB-KW"/>
</dbReference>
<keyword evidence="1 4" id="KW-0349">Heme</keyword>
<evidence type="ECO:0000256" key="5">
    <source>
        <dbReference type="SAM" id="SignalP"/>
    </source>
</evidence>
<evidence type="ECO:0000259" key="6">
    <source>
        <dbReference type="PROSITE" id="PS51007"/>
    </source>
</evidence>
<sequence length="245" mass="26248">MPSIFRYLIIAMLMLSQPAVAQEREFGLMADDTLKASGLMQYILPRFALKTGRRAALVDTDGDAQLGAEGRPVLARGDQVYGLTLLSENPAAASFADWLLSDIGQRTVAAFTPETGAPFTGAAGQAGVEQAVVFDGDAARGATLAGQHCGRCHVVSDATRMTSIGSTPSFHALRTLPNWEERFMAFFALNPHPAFMRVEEVSPEFDPQRPPPIVPVLLTLDEVEAIQAYAASLQPADLGAPVIHQ</sequence>
<evidence type="ECO:0000256" key="1">
    <source>
        <dbReference type="ARBA" id="ARBA00022617"/>
    </source>
</evidence>
<dbReference type="EMBL" id="FXYE01000002">
    <property type="protein sequence ID" value="SMX44342.1"/>
    <property type="molecule type" value="Genomic_DNA"/>
</dbReference>
<dbReference type="AlphaFoldDB" id="A0A238KQE7"/>
<dbReference type="GO" id="GO:0009055">
    <property type="term" value="F:electron transfer activity"/>
    <property type="evidence" value="ECO:0007669"/>
    <property type="project" value="InterPro"/>
</dbReference>
<organism evidence="7 8">
    <name type="scientific">Actibacterium lipolyticum</name>
    <dbReference type="NCBI Taxonomy" id="1524263"/>
    <lineage>
        <taxon>Bacteria</taxon>
        <taxon>Pseudomonadati</taxon>
        <taxon>Pseudomonadota</taxon>
        <taxon>Alphaproteobacteria</taxon>
        <taxon>Rhodobacterales</taxon>
        <taxon>Roseobacteraceae</taxon>
        <taxon>Actibacterium</taxon>
    </lineage>
</organism>
<evidence type="ECO:0000313" key="8">
    <source>
        <dbReference type="Proteomes" id="UP000202922"/>
    </source>
</evidence>
<accession>A0A238KQE7</accession>
<keyword evidence="2 4" id="KW-0479">Metal-binding</keyword>
<dbReference type="InterPro" id="IPR036909">
    <property type="entry name" value="Cyt_c-like_dom_sf"/>
</dbReference>
<feature type="domain" description="Cytochrome c" evidence="6">
    <location>
        <begin position="136"/>
        <end position="234"/>
    </location>
</feature>
<evidence type="ECO:0000256" key="2">
    <source>
        <dbReference type="ARBA" id="ARBA00022723"/>
    </source>
</evidence>
<reference evidence="8" key="1">
    <citation type="submission" date="2017-05" db="EMBL/GenBank/DDBJ databases">
        <authorList>
            <person name="Rodrigo-Torres L."/>
            <person name="Arahal R. D."/>
            <person name="Lucena T."/>
        </authorList>
    </citation>
    <scope>NUCLEOTIDE SEQUENCE [LARGE SCALE GENOMIC DNA]</scope>
    <source>
        <strain evidence="8">CECT 8621</strain>
    </source>
</reference>
<feature type="chain" id="PRO_5013212201" evidence="5">
    <location>
        <begin position="22"/>
        <end position="245"/>
    </location>
</feature>
<dbReference type="SUPFAM" id="SSF46626">
    <property type="entry name" value="Cytochrome c"/>
    <property type="match status" value="1"/>
</dbReference>
<evidence type="ECO:0000256" key="3">
    <source>
        <dbReference type="ARBA" id="ARBA00023004"/>
    </source>
</evidence>
<gene>
    <name evidence="7" type="primary">cycB_2</name>
    <name evidence="7" type="ORF">COL8621_02532</name>
</gene>
<keyword evidence="8" id="KW-1185">Reference proteome</keyword>
<keyword evidence="3 4" id="KW-0408">Iron</keyword>
<dbReference type="InterPro" id="IPR009056">
    <property type="entry name" value="Cyt_c-like_dom"/>
</dbReference>
<dbReference type="Proteomes" id="UP000202922">
    <property type="component" value="Unassembled WGS sequence"/>
</dbReference>
<dbReference type="RefSeq" id="WP_235823859.1">
    <property type="nucleotide sequence ID" value="NZ_FXYE01000002.1"/>
</dbReference>
<dbReference type="GO" id="GO:0020037">
    <property type="term" value="F:heme binding"/>
    <property type="evidence" value="ECO:0007669"/>
    <property type="project" value="InterPro"/>
</dbReference>
<evidence type="ECO:0000256" key="4">
    <source>
        <dbReference type="PROSITE-ProRule" id="PRU00433"/>
    </source>
</evidence>
<name>A0A238KQE7_9RHOB</name>
<feature type="signal peptide" evidence="5">
    <location>
        <begin position="1"/>
        <end position="21"/>
    </location>
</feature>